<organism evidence="2">
    <name type="scientific">Cupressus sempervirens</name>
    <name type="common">Italian cypress</name>
    <dbReference type="NCBI Taxonomy" id="13469"/>
    <lineage>
        <taxon>Eukaryota</taxon>
        <taxon>Viridiplantae</taxon>
        <taxon>Streptophyta</taxon>
        <taxon>Embryophyta</taxon>
        <taxon>Tracheophyta</taxon>
        <taxon>Spermatophyta</taxon>
        <taxon>Pinopsida</taxon>
        <taxon>Pinidae</taxon>
        <taxon>Conifers II</taxon>
        <taxon>Cupressales</taxon>
        <taxon>Cupressaceae</taxon>
        <taxon>Cupressus</taxon>
    </lineage>
</organism>
<dbReference type="EMBL" id="FJ237464">
    <property type="protein sequence ID" value="ACI87784.1"/>
    <property type="molecule type" value="mRNA"/>
</dbReference>
<proteinExistence type="evidence at transcript level"/>
<accession>B6V6R1</accession>
<keyword evidence="1" id="KW-0812">Transmembrane</keyword>
<protein>
    <submittedName>
        <fullName evidence="2">Uncharacterized protein</fullName>
    </submittedName>
</protein>
<reference evidence="2" key="1">
    <citation type="submission" date="2008-09" db="EMBL/GenBank/DDBJ databases">
        <title>Cloning and characterization of cold regulated sequences in cypress (Cupressus sempervirens).</title>
        <authorList>
            <person name="Pedron L."/>
            <person name="Baldi P."/>
            <person name="La Porta N."/>
        </authorList>
    </citation>
    <scope>NUCLEOTIDE SEQUENCE</scope>
    <source>
        <strain evidence="2">Cyplp055</strain>
    </source>
</reference>
<name>B6V6R1_CUPSE</name>
<keyword evidence="1" id="KW-0472">Membrane</keyword>
<feature type="non-terminal residue" evidence="2">
    <location>
        <position position="1"/>
    </location>
</feature>
<evidence type="ECO:0000256" key="1">
    <source>
        <dbReference type="SAM" id="Phobius"/>
    </source>
</evidence>
<sequence>PQNDLLIKSIWLKILTLLGVYYICIVSESLLEDLSLVKIFKPIRSCYIINNLLYLKKSPLPKHAIYNVIP</sequence>
<dbReference type="AlphaFoldDB" id="B6V6R1"/>
<feature type="transmembrane region" description="Helical" evidence="1">
    <location>
        <begin position="12"/>
        <end position="31"/>
    </location>
</feature>
<keyword evidence="1" id="KW-1133">Transmembrane helix</keyword>
<evidence type="ECO:0000313" key="2">
    <source>
        <dbReference type="EMBL" id="ACI87784.1"/>
    </source>
</evidence>